<name>A0A9W4UCW8_9PLEO</name>
<evidence type="ECO:0000313" key="1">
    <source>
        <dbReference type="EMBL" id="CAI6333384.1"/>
    </source>
</evidence>
<organism evidence="1 2">
    <name type="scientific">Periconia digitata</name>
    <dbReference type="NCBI Taxonomy" id="1303443"/>
    <lineage>
        <taxon>Eukaryota</taxon>
        <taxon>Fungi</taxon>
        <taxon>Dikarya</taxon>
        <taxon>Ascomycota</taxon>
        <taxon>Pezizomycotina</taxon>
        <taxon>Dothideomycetes</taxon>
        <taxon>Pleosporomycetidae</taxon>
        <taxon>Pleosporales</taxon>
        <taxon>Massarineae</taxon>
        <taxon>Periconiaceae</taxon>
        <taxon>Periconia</taxon>
    </lineage>
</organism>
<dbReference type="AlphaFoldDB" id="A0A9W4UCW8"/>
<accession>A0A9W4UCW8</accession>
<dbReference type="Proteomes" id="UP001152607">
    <property type="component" value="Unassembled WGS sequence"/>
</dbReference>
<keyword evidence="2" id="KW-1185">Reference proteome</keyword>
<dbReference type="EMBL" id="CAOQHR010000004">
    <property type="protein sequence ID" value="CAI6333384.1"/>
    <property type="molecule type" value="Genomic_DNA"/>
</dbReference>
<proteinExistence type="predicted"/>
<sequence>MRGITISWSLQYCDLLSFVPSCVMLRIPLGLVVPAAGRLSRSLGGACKISLCLRMCVPWNNHACCSRGGRGEIRKQSRIGRFRVFFSYWKLQCFLLSKRQIKKAVRISRYSLSLSLSLQSSLILIQNISNLKPHARSLHASNGSCACSIVSSLLPVSLSLSLSLICYKDLLWLCEQALCILIRL</sequence>
<comment type="caution">
    <text evidence="1">The sequence shown here is derived from an EMBL/GenBank/DDBJ whole genome shotgun (WGS) entry which is preliminary data.</text>
</comment>
<protein>
    <submittedName>
        <fullName evidence="1">Uncharacterized protein</fullName>
    </submittedName>
</protein>
<reference evidence="1" key="1">
    <citation type="submission" date="2023-01" db="EMBL/GenBank/DDBJ databases">
        <authorList>
            <person name="Van Ghelder C."/>
            <person name="Rancurel C."/>
        </authorList>
    </citation>
    <scope>NUCLEOTIDE SEQUENCE</scope>
    <source>
        <strain evidence="1">CNCM I-4278</strain>
    </source>
</reference>
<gene>
    <name evidence="1" type="ORF">PDIGIT_LOCUS6422</name>
</gene>
<evidence type="ECO:0000313" key="2">
    <source>
        <dbReference type="Proteomes" id="UP001152607"/>
    </source>
</evidence>